<dbReference type="InterPro" id="IPR032466">
    <property type="entry name" value="Metal_Hydrolase"/>
</dbReference>
<comment type="caution">
    <text evidence="2">The sequence shown here is derived from an EMBL/GenBank/DDBJ whole genome shotgun (WGS) entry which is preliminary data.</text>
</comment>
<evidence type="ECO:0000313" key="2">
    <source>
        <dbReference type="EMBL" id="REG10989.1"/>
    </source>
</evidence>
<evidence type="ECO:0000259" key="1">
    <source>
        <dbReference type="Pfam" id="PF07969"/>
    </source>
</evidence>
<dbReference type="RefSeq" id="WP_158675047.1">
    <property type="nucleotide sequence ID" value="NZ_AP018437.1"/>
</dbReference>
<dbReference type="InterPro" id="IPR011059">
    <property type="entry name" value="Metal-dep_hydrolase_composite"/>
</dbReference>
<reference evidence="2 3" key="1">
    <citation type="submission" date="2018-08" db="EMBL/GenBank/DDBJ databases">
        <title>Genomic Encyclopedia of Type Strains, Phase IV (KMG-IV): sequencing the most valuable type-strain genomes for metagenomic binning, comparative biology and taxonomic classification.</title>
        <authorList>
            <person name="Goeker M."/>
        </authorList>
    </citation>
    <scope>NUCLEOTIDE SEQUENCE [LARGE SCALE GENOMIC DNA]</scope>
    <source>
        <strain evidence="2 3">DSM 23923</strain>
    </source>
</reference>
<sequence>MAKYQNFLSYFFVGIIFLTSITSCDACQPKDAAAVEEKNVALFDADHPFGGLILDHGGDVDVKMVALGRTGEKVYVTGNGEVLPAVDENTDPDCAMRFNVDDELMFAGKPTPNVKIEIEYLDNGTDTFNVQYDSFYGERSDGNIFTDSEVVTKTGSGEFKTAKIVLDDAFFANRQYGGDFRIWDRSDGAETIRRVKVTLLTDEVLFPEELPFDSTRQIPHSTIYYNGQLLTMTENPPATAIEIRESKIRAVSSDEEILTNANPNSTYINLQGKTLMPGFINAHDHSFQNIWRENFETGQQFLLSHGITSTAETFVDRTLLNDFLEFNQAGLQRMRISLYLMRTDNCGVDLTEWYWPDYPSMMKDGALLQIPGVKIFSDGGSCGSPARSFPYPDESYGDLYQDVDSLTELIQEAQDHGYQVAIHGLGDRAIDVNLDALEAVLDGGPNTLHHRLEHNTLLRDDMFARFGEVDAVTVIFGYYLACYFSGESSQFQYSTPEEYAHMEWAFRKLIDANPDVHFAWHSDSPGISPLPEQMKNIFGFVTRREQKADGTFCEPPDWGVDGLMNIDEALEFMTIGSAYAIRRDHEIGSLEKEKLADLIILSDNPTKVDDEAILDIQVLTTMVGGKVEYCMPEYSQFCP</sequence>
<dbReference type="AlphaFoldDB" id="A0A347ZT05"/>
<keyword evidence="3" id="KW-1185">Reference proteome</keyword>
<feature type="domain" description="Amidohydrolase 3" evidence="1">
    <location>
        <begin position="363"/>
        <end position="627"/>
    </location>
</feature>
<dbReference type="OrthoDB" id="9767366at2"/>
<name>A0A347ZT05_9CHLR</name>
<dbReference type="GO" id="GO:0016810">
    <property type="term" value="F:hydrolase activity, acting on carbon-nitrogen (but not peptide) bonds"/>
    <property type="evidence" value="ECO:0007669"/>
    <property type="project" value="InterPro"/>
</dbReference>
<dbReference type="PANTHER" id="PTHR22642">
    <property type="entry name" value="IMIDAZOLONEPROPIONASE"/>
    <property type="match status" value="1"/>
</dbReference>
<dbReference type="EMBL" id="QUMS01000001">
    <property type="protein sequence ID" value="REG10989.1"/>
    <property type="molecule type" value="Genomic_DNA"/>
</dbReference>
<dbReference type="SUPFAM" id="SSF51338">
    <property type="entry name" value="Composite domain of metallo-dependent hydrolases"/>
    <property type="match status" value="1"/>
</dbReference>
<proteinExistence type="predicted"/>
<dbReference type="Pfam" id="PF07969">
    <property type="entry name" value="Amidohydro_3"/>
    <property type="match status" value="1"/>
</dbReference>
<dbReference type="InterPro" id="IPR013108">
    <property type="entry name" value="Amidohydro_3"/>
</dbReference>
<gene>
    <name evidence="2" type="ORF">DFR64_0861</name>
</gene>
<accession>A0A347ZT05</accession>
<dbReference type="Gene3D" id="3.20.20.140">
    <property type="entry name" value="Metal-dependent hydrolases"/>
    <property type="match status" value="1"/>
</dbReference>
<protein>
    <submittedName>
        <fullName evidence="2">Amidohydrolase family protein</fullName>
    </submittedName>
</protein>
<dbReference type="PANTHER" id="PTHR22642:SF2">
    <property type="entry name" value="PROTEIN LONG AFTER FAR-RED 3"/>
    <property type="match status" value="1"/>
</dbReference>
<dbReference type="Proteomes" id="UP000256388">
    <property type="component" value="Unassembled WGS sequence"/>
</dbReference>
<evidence type="ECO:0000313" key="3">
    <source>
        <dbReference type="Proteomes" id="UP000256388"/>
    </source>
</evidence>
<keyword evidence="2" id="KW-0378">Hydrolase</keyword>
<organism evidence="2 3">
    <name type="scientific">Pelolinea submarina</name>
    <dbReference type="NCBI Taxonomy" id="913107"/>
    <lineage>
        <taxon>Bacteria</taxon>
        <taxon>Bacillati</taxon>
        <taxon>Chloroflexota</taxon>
        <taxon>Anaerolineae</taxon>
        <taxon>Anaerolineales</taxon>
        <taxon>Anaerolineaceae</taxon>
        <taxon>Pelolinea</taxon>
    </lineage>
</organism>
<dbReference type="SUPFAM" id="SSF51556">
    <property type="entry name" value="Metallo-dependent hydrolases"/>
    <property type="match status" value="1"/>
</dbReference>
<dbReference type="PROSITE" id="PS51257">
    <property type="entry name" value="PROKAR_LIPOPROTEIN"/>
    <property type="match status" value="1"/>
</dbReference>
<dbReference type="Gene3D" id="2.30.40.10">
    <property type="entry name" value="Urease, subunit C, domain 1"/>
    <property type="match status" value="2"/>
</dbReference>